<dbReference type="Pfam" id="PF01261">
    <property type="entry name" value="AP_endonuc_2"/>
    <property type="match status" value="1"/>
</dbReference>
<feature type="binding site" evidence="7">
    <location>
        <position position="233"/>
    </location>
    <ligand>
        <name>Zn(2+)</name>
        <dbReference type="ChEBI" id="CHEBI:29105"/>
        <label>3</label>
    </ligand>
</feature>
<proteinExistence type="inferred from homology"/>
<dbReference type="PANTHER" id="PTHR21445:SF0">
    <property type="entry name" value="APURINIC-APYRIMIDINIC ENDONUCLEASE"/>
    <property type="match status" value="1"/>
</dbReference>
<feature type="binding site" evidence="7">
    <location>
        <position position="147"/>
    </location>
    <ligand>
        <name>Zn(2+)</name>
        <dbReference type="ChEBI" id="CHEBI:29105"/>
        <label>2</label>
    </ligand>
</feature>
<evidence type="ECO:0000256" key="5">
    <source>
        <dbReference type="ARBA" id="ARBA00022833"/>
    </source>
</evidence>
<dbReference type="PROSITE" id="PS51432">
    <property type="entry name" value="AP_NUCLEASE_F2_4"/>
    <property type="match status" value="1"/>
</dbReference>
<comment type="cofactor">
    <cofactor evidence="7">
        <name>Zn(2+)</name>
        <dbReference type="ChEBI" id="CHEBI:29105"/>
    </cofactor>
    <text evidence="7">Binds 3 Zn(2+) ions.</text>
</comment>
<comment type="function">
    <text evidence="7">Endonuclease IV plays a role in DNA repair. It cleaves phosphodiester bonds at apurinic or apyrimidinic (AP) sites, generating a 3'-hydroxyl group and a 5'-terminal sugar phosphate.</text>
</comment>
<keyword evidence="7" id="KW-0540">Nuclease</keyword>
<dbReference type="GO" id="GO:0003906">
    <property type="term" value="F:DNA-(apurinic or apyrimidinic site) endonuclease activity"/>
    <property type="evidence" value="ECO:0007669"/>
    <property type="project" value="TreeGrafter"/>
</dbReference>
<dbReference type="GO" id="GO:0008081">
    <property type="term" value="F:phosphoric diester hydrolase activity"/>
    <property type="evidence" value="ECO:0007669"/>
    <property type="project" value="TreeGrafter"/>
</dbReference>
<dbReference type="SUPFAM" id="SSF51658">
    <property type="entry name" value="Xylose isomerase-like"/>
    <property type="match status" value="1"/>
</dbReference>
<protein>
    <recommendedName>
        <fullName evidence="7">Probable endonuclease 4</fullName>
        <ecNumber evidence="7">3.1.21.2</ecNumber>
    </recommendedName>
    <alternativeName>
        <fullName evidence="7">Endodeoxyribonuclease IV</fullName>
    </alternativeName>
    <alternativeName>
        <fullName evidence="7">Endonuclease IV</fullName>
    </alternativeName>
</protein>
<dbReference type="EMBL" id="DSMG01000193">
    <property type="protein sequence ID" value="HDX33443.1"/>
    <property type="molecule type" value="Genomic_DNA"/>
</dbReference>
<feature type="binding site" evidence="7">
    <location>
        <position position="109"/>
    </location>
    <ligand>
        <name>Zn(2+)</name>
        <dbReference type="ChEBI" id="CHEBI:29105"/>
        <label>1</label>
    </ligand>
</feature>
<organism evidence="9">
    <name type="scientific">Caldilinea aerophila</name>
    <dbReference type="NCBI Taxonomy" id="133453"/>
    <lineage>
        <taxon>Bacteria</taxon>
        <taxon>Bacillati</taxon>
        <taxon>Chloroflexota</taxon>
        <taxon>Caldilineae</taxon>
        <taxon>Caldilineales</taxon>
        <taxon>Caldilineaceae</taxon>
        <taxon>Caldilinea</taxon>
    </lineage>
</organism>
<keyword evidence="3 7" id="KW-0227">DNA damage</keyword>
<keyword evidence="2 7" id="KW-0479">Metal-binding</keyword>
<dbReference type="PANTHER" id="PTHR21445">
    <property type="entry name" value="ENDONUCLEASE IV ENDODEOXYRIBONUCLEASE IV"/>
    <property type="match status" value="1"/>
</dbReference>
<evidence type="ECO:0000256" key="4">
    <source>
        <dbReference type="ARBA" id="ARBA00022801"/>
    </source>
</evidence>
<keyword evidence="7" id="KW-0255">Endonuclease</keyword>
<evidence type="ECO:0000256" key="1">
    <source>
        <dbReference type="ARBA" id="ARBA00005340"/>
    </source>
</evidence>
<feature type="binding site" evidence="7">
    <location>
        <position position="184"/>
    </location>
    <ligand>
        <name>Zn(2+)</name>
        <dbReference type="ChEBI" id="CHEBI:29105"/>
        <label>3</label>
    </ligand>
</feature>
<dbReference type="CDD" id="cd00019">
    <property type="entry name" value="AP2Ec"/>
    <property type="match status" value="1"/>
</dbReference>
<dbReference type="NCBIfam" id="TIGR00587">
    <property type="entry name" value="nfo"/>
    <property type="match status" value="1"/>
</dbReference>
<dbReference type="PROSITE" id="PS00730">
    <property type="entry name" value="AP_NUCLEASE_F2_2"/>
    <property type="match status" value="1"/>
</dbReference>
<comment type="similarity">
    <text evidence="1 7">Belongs to the AP endonuclease 2 family.</text>
</comment>
<feature type="domain" description="Xylose isomerase-like TIM barrel" evidence="8">
    <location>
        <begin position="21"/>
        <end position="277"/>
    </location>
</feature>
<feature type="binding site" evidence="7">
    <location>
        <position position="147"/>
    </location>
    <ligand>
        <name>Zn(2+)</name>
        <dbReference type="ChEBI" id="CHEBI:29105"/>
        <label>1</label>
    </ligand>
</feature>
<evidence type="ECO:0000256" key="6">
    <source>
        <dbReference type="ARBA" id="ARBA00023204"/>
    </source>
</evidence>
<dbReference type="HAMAP" id="MF_00152">
    <property type="entry name" value="Nfo"/>
    <property type="match status" value="1"/>
</dbReference>
<dbReference type="InterPro" id="IPR001719">
    <property type="entry name" value="AP_endonuc_2"/>
</dbReference>
<comment type="catalytic activity">
    <reaction evidence="7">
        <text>Endonucleolytic cleavage to 5'-phosphooligonucleotide end-products.</text>
        <dbReference type="EC" id="3.1.21.2"/>
    </reaction>
</comment>
<evidence type="ECO:0000256" key="2">
    <source>
        <dbReference type="ARBA" id="ARBA00022723"/>
    </source>
</evidence>
<dbReference type="InterPro" id="IPR018246">
    <property type="entry name" value="AP_endonuc_F2_Zn_BS"/>
</dbReference>
<dbReference type="PROSITE" id="PS00731">
    <property type="entry name" value="AP_NUCLEASE_F2_3"/>
    <property type="match status" value="1"/>
</dbReference>
<evidence type="ECO:0000259" key="8">
    <source>
        <dbReference type="Pfam" id="PF01261"/>
    </source>
</evidence>
<dbReference type="FunFam" id="3.20.20.150:FF:000001">
    <property type="entry name" value="Probable endonuclease 4"/>
    <property type="match status" value="1"/>
</dbReference>
<keyword evidence="4 7" id="KW-0378">Hydrolase</keyword>
<accession>A0A7C1JD77</accession>
<keyword evidence="5 7" id="KW-0862">Zinc</keyword>
<dbReference type="Gene3D" id="3.20.20.150">
    <property type="entry name" value="Divalent-metal-dependent TIM barrel enzymes"/>
    <property type="match status" value="1"/>
</dbReference>
<comment type="caution">
    <text evidence="9">The sequence shown here is derived from an EMBL/GenBank/DDBJ whole genome shotgun (WGS) entry which is preliminary data.</text>
</comment>
<sequence length="308" mass="33874">MSVLLLGAHMSIAGGVSYALDRAASVHSNAVQVFTKNNRQWVGPPVNEADIERWHVQKLAFGIVYAASHASYLINLASPKDDLWEKSRLAHQDELVRAHAYGIPHVVLHPGSHTGAGEQAGIRRIAEALNRIHEETPDCTDTLTCLEIMAGQGSVLGRKLDELRAVIDLVEDRSRVGVCLDTCHAFAAGYDIRTPEGYAAFMHEVDRWLGVETVKVWHFNDSKGTLGSNVDRHVHIGEGEIGEEGFRHILNDPRWEGIAMLLETPKDDTLAEDAMNLARLCALVEDVERIPPGLRSILSEGSNEKTDS</sequence>
<reference evidence="9" key="1">
    <citation type="journal article" date="2020" name="mSystems">
        <title>Genome- and Community-Level Interaction Insights into Carbon Utilization and Element Cycling Functions of Hydrothermarchaeota in Hydrothermal Sediment.</title>
        <authorList>
            <person name="Zhou Z."/>
            <person name="Liu Y."/>
            <person name="Xu W."/>
            <person name="Pan J."/>
            <person name="Luo Z.H."/>
            <person name="Li M."/>
        </authorList>
    </citation>
    <scope>NUCLEOTIDE SEQUENCE [LARGE SCALE GENOMIC DNA]</scope>
    <source>
        <strain evidence="9">SpSt-289</strain>
    </source>
</reference>
<dbReference type="GO" id="GO:0008833">
    <property type="term" value="F:deoxyribonuclease IV (phage-T4-induced) activity"/>
    <property type="evidence" value="ECO:0007669"/>
    <property type="project" value="UniProtKB-UniRule"/>
</dbReference>
<dbReference type="GO" id="GO:0008270">
    <property type="term" value="F:zinc ion binding"/>
    <property type="evidence" value="ECO:0007669"/>
    <property type="project" value="UniProtKB-UniRule"/>
</dbReference>
<name>A0A7C1JD77_9CHLR</name>
<feature type="binding site" evidence="7">
    <location>
        <position position="69"/>
    </location>
    <ligand>
        <name>Zn(2+)</name>
        <dbReference type="ChEBI" id="CHEBI:29105"/>
        <label>1</label>
    </ligand>
</feature>
<dbReference type="GO" id="GO:0003677">
    <property type="term" value="F:DNA binding"/>
    <property type="evidence" value="ECO:0007669"/>
    <property type="project" value="InterPro"/>
</dbReference>
<dbReference type="SMART" id="SM00518">
    <property type="entry name" value="AP2Ec"/>
    <property type="match status" value="1"/>
</dbReference>
<dbReference type="PROSITE" id="PS00729">
    <property type="entry name" value="AP_NUCLEASE_F2_1"/>
    <property type="match status" value="1"/>
</dbReference>
<feature type="binding site" evidence="7">
    <location>
        <position position="231"/>
    </location>
    <ligand>
        <name>Zn(2+)</name>
        <dbReference type="ChEBI" id="CHEBI:29105"/>
        <label>3</label>
    </ligand>
</feature>
<dbReference type="GO" id="GO:0006284">
    <property type="term" value="P:base-excision repair"/>
    <property type="evidence" value="ECO:0007669"/>
    <property type="project" value="TreeGrafter"/>
</dbReference>
<evidence type="ECO:0000256" key="3">
    <source>
        <dbReference type="ARBA" id="ARBA00022763"/>
    </source>
</evidence>
<evidence type="ECO:0000256" key="7">
    <source>
        <dbReference type="HAMAP-Rule" id="MF_00152"/>
    </source>
</evidence>
<dbReference type="InterPro" id="IPR036237">
    <property type="entry name" value="Xyl_isomerase-like_sf"/>
</dbReference>
<dbReference type="EC" id="3.1.21.2" evidence="7"/>
<feature type="binding site" evidence="7">
    <location>
        <position position="263"/>
    </location>
    <ligand>
        <name>Zn(2+)</name>
        <dbReference type="ChEBI" id="CHEBI:29105"/>
        <label>2</label>
    </ligand>
</feature>
<dbReference type="AlphaFoldDB" id="A0A7C1JD77"/>
<keyword evidence="6 7" id="KW-0234">DNA repair</keyword>
<feature type="binding site" evidence="7">
    <location>
        <position position="218"/>
    </location>
    <ligand>
        <name>Zn(2+)</name>
        <dbReference type="ChEBI" id="CHEBI:29105"/>
        <label>2</label>
    </ligand>
</feature>
<feature type="binding site" evidence="7">
    <location>
        <position position="181"/>
    </location>
    <ligand>
        <name>Zn(2+)</name>
        <dbReference type="ChEBI" id="CHEBI:29105"/>
        <label>2</label>
    </ligand>
</feature>
<dbReference type="InterPro" id="IPR013022">
    <property type="entry name" value="Xyl_isomerase-like_TIM-brl"/>
</dbReference>
<evidence type="ECO:0000313" key="9">
    <source>
        <dbReference type="EMBL" id="HDX33443.1"/>
    </source>
</evidence>
<gene>
    <name evidence="7" type="primary">nfo</name>
    <name evidence="9" type="ORF">ENQ20_18455</name>
</gene>